<dbReference type="VEuPathDB" id="VectorBase:AMAM020840"/>
<protein>
    <submittedName>
        <fullName evidence="2">Uncharacterized protein</fullName>
    </submittedName>
</protein>
<evidence type="ECO:0000256" key="1">
    <source>
        <dbReference type="SAM" id="MobiDB-lite"/>
    </source>
</evidence>
<feature type="region of interest" description="Disordered" evidence="1">
    <location>
        <begin position="106"/>
        <end position="128"/>
    </location>
</feature>
<dbReference type="EnsemblMetazoa" id="AMAM020840-RA">
    <property type="protein sequence ID" value="AMAM020840-PA"/>
    <property type="gene ID" value="AMAM020840"/>
</dbReference>
<feature type="compositionally biased region" description="Polar residues" evidence="1">
    <location>
        <begin position="1"/>
        <end position="26"/>
    </location>
</feature>
<keyword evidence="3" id="KW-1185">Reference proteome</keyword>
<evidence type="ECO:0000313" key="3">
    <source>
        <dbReference type="Proteomes" id="UP000075901"/>
    </source>
</evidence>
<reference evidence="2" key="2">
    <citation type="submission" date="2020-05" db="UniProtKB">
        <authorList>
            <consortium name="EnsemblMetazoa"/>
        </authorList>
    </citation>
    <scope>IDENTIFICATION</scope>
    <source>
        <strain evidence="2">maculatus3</strain>
    </source>
</reference>
<feature type="region of interest" description="Disordered" evidence="1">
    <location>
        <begin position="1"/>
        <end position="67"/>
    </location>
</feature>
<dbReference type="AlphaFoldDB" id="A0A182T6V4"/>
<evidence type="ECO:0000313" key="2">
    <source>
        <dbReference type="EnsemblMetazoa" id="AMAM020840-PA"/>
    </source>
</evidence>
<feature type="compositionally biased region" description="Basic residues" evidence="1">
    <location>
        <begin position="44"/>
        <end position="64"/>
    </location>
</feature>
<name>A0A182T6V4_9DIPT</name>
<accession>A0A182T6V4</accession>
<sequence length="128" mass="14358">MESTNSVEGRLAESTNDSKTQSSTEQEVAIGDDRLIKAVTSPNMRRRDHRHKKKPQSTTAHRRYGALDDTFDENMNIARFVEPNDDDLSQILLFNAAAAAMATMPDNDASVSNPAQYNRKLFNDNNKN</sequence>
<organism evidence="2 3">
    <name type="scientific">Anopheles maculatus</name>
    <dbReference type="NCBI Taxonomy" id="74869"/>
    <lineage>
        <taxon>Eukaryota</taxon>
        <taxon>Metazoa</taxon>
        <taxon>Ecdysozoa</taxon>
        <taxon>Arthropoda</taxon>
        <taxon>Hexapoda</taxon>
        <taxon>Insecta</taxon>
        <taxon>Pterygota</taxon>
        <taxon>Neoptera</taxon>
        <taxon>Endopterygota</taxon>
        <taxon>Diptera</taxon>
        <taxon>Nematocera</taxon>
        <taxon>Culicoidea</taxon>
        <taxon>Culicidae</taxon>
        <taxon>Anophelinae</taxon>
        <taxon>Anopheles</taxon>
        <taxon>Anopheles maculatus group</taxon>
    </lineage>
</organism>
<reference evidence="3" key="1">
    <citation type="submission" date="2013-09" db="EMBL/GenBank/DDBJ databases">
        <title>The Genome Sequence of Anopheles maculatus species B.</title>
        <authorList>
            <consortium name="The Broad Institute Genomics Platform"/>
            <person name="Neafsey D.E."/>
            <person name="Besansky N."/>
            <person name="Howell P."/>
            <person name="Walton C."/>
            <person name="Young S.K."/>
            <person name="Zeng Q."/>
            <person name="Gargeya S."/>
            <person name="Fitzgerald M."/>
            <person name="Haas B."/>
            <person name="Abouelleil A."/>
            <person name="Allen A.W."/>
            <person name="Alvarado L."/>
            <person name="Arachchi H.M."/>
            <person name="Berlin A.M."/>
            <person name="Chapman S.B."/>
            <person name="Gainer-Dewar J."/>
            <person name="Goldberg J."/>
            <person name="Griggs A."/>
            <person name="Gujja S."/>
            <person name="Hansen M."/>
            <person name="Howarth C."/>
            <person name="Imamovic A."/>
            <person name="Ireland A."/>
            <person name="Larimer J."/>
            <person name="McCowan C."/>
            <person name="Murphy C."/>
            <person name="Pearson M."/>
            <person name="Poon T.W."/>
            <person name="Priest M."/>
            <person name="Roberts A."/>
            <person name="Saif S."/>
            <person name="Shea T."/>
            <person name="Sisk P."/>
            <person name="Sykes S."/>
            <person name="Wortman J."/>
            <person name="Nusbaum C."/>
            <person name="Birren B."/>
        </authorList>
    </citation>
    <scope>NUCLEOTIDE SEQUENCE [LARGE SCALE GENOMIC DNA]</scope>
    <source>
        <strain evidence="3">maculatus3</strain>
    </source>
</reference>
<dbReference type="Proteomes" id="UP000075901">
    <property type="component" value="Unassembled WGS sequence"/>
</dbReference>
<proteinExistence type="predicted"/>